<feature type="transmembrane region" description="Helical" evidence="9">
    <location>
        <begin position="43"/>
        <end position="60"/>
    </location>
</feature>
<feature type="transmembrane region" description="Helical" evidence="9">
    <location>
        <begin position="428"/>
        <end position="448"/>
    </location>
</feature>
<evidence type="ECO:0000313" key="11">
    <source>
        <dbReference type="Proteomes" id="UP000739180"/>
    </source>
</evidence>
<keyword evidence="11" id="KW-1185">Reference proteome</keyword>
<gene>
    <name evidence="10" type="ORF">FGS76_13845</name>
</gene>
<name>A0ABY2XIJ1_9GAMM</name>
<keyword evidence="2" id="KW-0813">Transport</keyword>
<keyword evidence="5" id="KW-0029">Amino-acid transport</keyword>
<evidence type="ECO:0000256" key="3">
    <source>
        <dbReference type="ARBA" id="ARBA00022475"/>
    </source>
</evidence>
<dbReference type="Pfam" id="PF02653">
    <property type="entry name" value="BPD_transp_2"/>
    <property type="match status" value="2"/>
</dbReference>
<dbReference type="Proteomes" id="UP000739180">
    <property type="component" value="Unassembled WGS sequence"/>
</dbReference>
<feature type="transmembrane region" description="Helical" evidence="9">
    <location>
        <begin position="148"/>
        <end position="165"/>
    </location>
</feature>
<feature type="transmembrane region" description="Helical" evidence="9">
    <location>
        <begin position="98"/>
        <end position="119"/>
    </location>
</feature>
<evidence type="ECO:0000256" key="9">
    <source>
        <dbReference type="SAM" id="Phobius"/>
    </source>
</evidence>
<feature type="transmembrane region" description="Helical" evidence="9">
    <location>
        <begin position="281"/>
        <end position="303"/>
    </location>
</feature>
<evidence type="ECO:0000256" key="7">
    <source>
        <dbReference type="ARBA" id="ARBA00023136"/>
    </source>
</evidence>
<feature type="transmembrane region" description="Helical" evidence="9">
    <location>
        <begin position="66"/>
        <end position="86"/>
    </location>
</feature>
<comment type="subcellular location">
    <subcellularLocation>
        <location evidence="1">Cell inner membrane</location>
        <topology evidence="1">Multi-pass membrane protein</topology>
    </subcellularLocation>
</comment>
<evidence type="ECO:0000256" key="2">
    <source>
        <dbReference type="ARBA" id="ARBA00022448"/>
    </source>
</evidence>
<feature type="transmembrane region" description="Helical" evidence="9">
    <location>
        <begin position="472"/>
        <end position="500"/>
    </location>
</feature>
<feature type="transmembrane region" description="Helical" evidence="9">
    <location>
        <begin position="597"/>
        <end position="621"/>
    </location>
</feature>
<protein>
    <submittedName>
        <fullName evidence="10">ABC transporter permease</fullName>
    </submittedName>
</protein>
<sequence length="652" mass="69349">MSLSSLLIQMISGLSEASTLFLISVGLSLIFGVTRIVNFAHGSFYMLGIYLSYTLVSRFGDTASGFWLATLLSALTVAVIGALIEMTVLRRIYHVPELFQLLATFALVLVISDATLYLWGPEELLGPRAPGLSGSISLLGHRIPQYDLVLMAIGPLILVGLYLMLNLTRWGTLIRAATQDREMVGALGINQHWLFTGVFALGCFLAGLGGALQGPRVPANLLLDIEAIGTAFVIVVIGGMGSITGAFVASLLIAQIKALCYGIGTLTFFDVVIPLNQMTLVIEFLVMAIVLVVRPWGLLGRALPPSRQAPQSEPMLTPASKGVRWFGALIALVLMMVPTFSESFPYLITLSVDMLIAVLFAASLHFIMGPGGLHSFGHAAYFGLGAYGAGLLVLMLGLPMELAMILGPLVAALGALVFGWFSVRLSGVYLAMLTLAFAQIVWSVIYQWNGFTGGSNGLIGIWPSDWLASPTAFYYLTLASVIISVLLLRFGLFAPFGFALRAGRDSALRAEAIGINVKRIQWYAFTIAGLFGGVAGTLFAFSKGSISPEVISVSRSVDGLVMVLLGGINTLSGPIAGASIFTLLHDTVMRETTYWRAVLGLAVLTLVILFPTGIVGSAQAIGERIKSHLLNRQRGGQLNGAGNAQQSGGDPR</sequence>
<dbReference type="PANTHER" id="PTHR11795:SF442">
    <property type="entry name" value="ABC TRANSPORTER ATP-BINDING PROTEIN"/>
    <property type="match status" value="1"/>
</dbReference>
<keyword evidence="7 9" id="KW-0472">Membrane</keyword>
<feature type="transmembrane region" description="Helical" evidence="9">
    <location>
        <begin position="258"/>
        <end position="275"/>
    </location>
</feature>
<keyword evidence="3" id="KW-1003">Cell membrane</keyword>
<dbReference type="CDD" id="cd06581">
    <property type="entry name" value="TM_PBP1_LivM_like"/>
    <property type="match status" value="1"/>
</dbReference>
<feature type="transmembrane region" description="Helical" evidence="9">
    <location>
        <begin position="379"/>
        <end position="396"/>
    </location>
</feature>
<evidence type="ECO:0000313" key="10">
    <source>
        <dbReference type="EMBL" id="TMW11654.1"/>
    </source>
</evidence>
<evidence type="ECO:0000256" key="5">
    <source>
        <dbReference type="ARBA" id="ARBA00022970"/>
    </source>
</evidence>
<feature type="transmembrane region" description="Helical" evidence="9">
    <location>
        <begin position="402"/>
        <end position="421"/>
    </location>
</feature>
<reference evidence="10 11" key="1">
    <citation type="submission" date="2019-05" db="EMBL/GenBank/DDBJ databases">
        <title>Genome of Alcanivorax gelatiniphagus, an oil degrading marine bacteria.</title>
        <authorList>
            <person name="Kwon K.K."/>
        </authorList>
    </citation>
    <scope>NUCLEOTIDE SEQUENCE [LARGE SCALE GENOMIC DNA]</scope>
    <source>
        <strain evidence="10 11">MEBiC 08158</strain>
    </source>
</reference>
<feature type="transmembrane region" description="Helical" evidence="9">
    <location>
        <begin position="561"/>
        <end position="585"/>
    </location>
</feature>
<evidence type="ECO:0000256" key="1">
    <source>
        <dbReference type="ARBA" id="ARBA00004429"/>
    </source>
</evidence>
<organism evidence="10 11">
    <name type="scientific">Alloalcanivorax gelatiniphagus</name>
    <dbReference type="NCBI Taxonomy" id="1194167"/>
    <lineage>
        <taxon>Bacteria</taxon>
        <taxon>Pseudomonadati</taxon>
        <taxon>Pseudomonadota</taxon>
        <taxon>Gammaproteobacteria</taxon>
        <taxon>Oceanospirillales</taxon>
        <taxon>Alcanivoracaceae</taxon>
        <taxon>Alloalcanivorax</taxon>
    </lineage>
</organism>
<evidence type="ECO:0000256" key="6">
    <source>
        <dbReference type="ARBA" id="ARBA00022989"/>
    </source>
</evidence>
<feature type="transmembrane region" description="Helical" evidence="9">
    <location>
        <begin position="232"/>
        <end position="253"/>
    </location>
</feature>
<keyword evidence="4 9" id="KW-0812">Transmembrane</keyword>
<dbReference type="EMBL" id="VCQT01000040">
    <property type="protein sequence ID" value="TMW11654.1"/>
    <property type="molecule type" value="Genomic_DNA"/>
</dbReference>
<feature type="transmembrane region" description="Helical" evidence="9">
    <location>
        <begin position="323"/>
        <end position="340"/>
    </location>
</feature>
<dbReference type="PANTHER" id="PTHR11795">
    <property type="entry name" value="BRANCHED-CHAIN AMINO ACID TRANSPORT SYSTEM PERMEASE PROTEIN LIVH"/>
    <property type="match status" value="1"/>
</dbReference>
<dbReference type="RefSeq" id="WP_138773252.1">
    <property type="nucleotide sequence ID" value="NZ_JBHSSX010000097.1"/>
</dbReference>
<dbReference type="InterPro" id="IPR052157">
    <property type="entry name" value="BCAA_transport_permease"/>
</dbReference>
<evidence type="ECO:0000256" key="8">
    <source>
        <dbReference type="ARBA" id="ARBA00037998"/>
    </source>
</evidence>
<comment type="similarity">
    <text evidence="8">Belongs to the binding-protein-dependent transport system permease family. LivHM subfamily.</text>
</comment>
<feature type="transmembrane region" description="Helical" evidence="9">
    <location>
        <begin position="520"/>
        <end position="541"/>
    </location>
</feature>
<feature type="transmembrane region" description="Helical" evidence="9">
    <location>
        <begin position="193"/>
        <end position="212"/>
    </location>
</feature>
<comment type="caution">
    <text evidence="10">The sequence shown here is derived from an EMBL/GenBank/DDBJ whole genome shotgun (WGS) entry which is preliminary data.</text>
</comment>
<proteinExistence type="inferred from homology"/>
<evidence type="ECO:0000256" key="4">
    <source>
        <dbReference type="ARBA" id="ARBA00022692"/>
    </source>
</evidence>
<dbReference type="InterPro" id="IPR001851">
    <property type="entry name" value="ABC_transp_permease"/>
</dbReference>
<dbReference type="CDD" id="cd06582">
    <property type="entry name" value="TM_PBP1_LivH_like"/>
    <property type="match status" value="1"/>
</dbReference>
<feature type="transmembrane region" description="Helical" evidence="9">
    <location>
        <begin position="6"/>
        <end position="31"/>
    </location>
</feature>
<feature type="transmembrane region" description="Helical" evidence="9">
    <location>
        <begin position="346"/>
        <end position="367"/>
    </location>
</feature>
<dbReference type="InterPro" id="IPR043428">
    <property type="entry name" value="LivM-like"/>
</dbReference>
<accession>A0ABY2XIJ1</accession>
<keyword evidence="6 9" id="KW-1133">Transmembrane helix</keyword>